<evidence type="ECO:0000256" key="4">
    <source>
        <dbReference type="ARBA" id="ARBA00022723"/>
    </source>
</evidence>
<proteinExistence type="predicted"/>
<evidence type="ECO:0000313" key="14">
    <source>
        <dbReference type="Proteomes" id="UP000046395"/>
    </source>
</evidence>
<keyword evidence="7" id="KW-0408">Iron</keyword>
<name>A0A5S6QPR7_TRIMR</name>
<keyword evidence="8" id="KW-0350">Heme biosynthesis</keyword>
<feature type="transmembrane region" description="Helical" evidence="12">
    <location>
        <begin position="610"/>
        <end position="630"/>
    </location>
</feature>
<dbReference type="STRING" id="70415.A0A5S6QPR7"/>
<feature type="transmembrane region" description="Helical" evidence="12">
    <location>
        <begin position="505"/>
        <end position="529"/>
    </location>
</feature>
<dbReference type="GO" id="GO:0003676">
    <property type="term" value="F:nucleic acid binding"/>
    <property type="evidence" value="ECO:0007669"/>
    <property type="project" value="InterPro"/>
</dbReference>
<comment type="subcellular location">
    <subcellularLocation>
        <location evidence="2">Membrane</location>
        <topology evidence="2">Multi-pass membrane protein</topology>
    </subcellularLocation>
</comment>
<reference evidence="15" key="1">
    <citation type="submission" date="2019-12" db="UniProtKB">
        <authorList>
            <consortium name="WormBaseParasite"/>
        </authorList>
    </citation>
    <scope>IDENTIFICATION</scope>
</reference>
<dbReference type="InterPro" id="IPR003780">
    <property type="entry name" value="COX15/CtaA_fam"/>
</dbReference>
<evidence type="ECO:0000256" key="2">
    <source>
        <dbReference type="ARBA" id="ARBA00004141"/>
    </source>
</evidence>
<dbReference type="PANTHER" id="PTHR23289">
    <property type="entry name" value="CYTOCHROME C OXIDASE ASSEMBLY PROTEIN COX15"/>
    <property type="match status" value="1"/>
</dbReference>
<protein>
    <submittedName>
        <fullName evidence="15">Integrase catalytic domain-containing protein</fullName>
    </submittedName>
</protein>
<dbReference type="GO" id="GO:0006784">
    <property type="term" value="P:heme A biosynthetic process"/>
    <property type="evidence" value="ECO:0007669"/>
    <property type="project" value="InterPro"/>
</dbReference>
<evidence type="ECO:0000259" key="13">
    <source>
        <dbReference type="PROSITE" id="PS50994"/>
    </source>
</evidence>
<comment type="catalytic activity">
    <reaction evidence="11">
        <text>Fe(II)-heme o + 2 A + H2O = Fe(II)-heme a + 2 AH2</text>
        <dbReference type="Rhea" id="RHEA:63388"/>
        <dbReference type="ChEBI" id="CHEBI:13193"/>
        <dbReference type="ChEBI" id="CHEBI:15377"/>
        <dbReference type="ChEBI" id="CHEBI:17499"/>
        <dbReference type="ChEBI" id="CHEBI:60530"/>
        <dbReference type="ChEBI" id="CHEBI:61715"/>
        <dbReference type="EC" id="1.17.99.9"/>
    </reaction>
    <physiologicalReaction direction="left-to-right" evidence="11">
        <dbReference type="Rhea" id="RHEA:63389"/>
    </physiologicalReaction>
</comment>
<keyword evidence="14" id="KW-1185">Reference proteome</keyword>
<dbReference type="GO" id="GO:0016653">
    <property type="term" value="F:oxidoreductase activity, acting on NAD(P)H, heme protein as acceptor"/>
    <property type="evidence" value="ECO:0007669"/>
    <property type="project" value="TreeGrafter"/>
</dbReference>
<accession>A0A5S6QPR7</accession>
<feature type="transmembrane region" description="Helical" evidence="12">
    <location>
        <begin position="584"/>
        <end position="604"/>
    </location>
</feature>
<keyword evidence="5 12" id="KW-1133">Transmembrane helix</keyword>
<feature type="transmembrane region" description="Helical" evidence="12">
    <location>
        <begin position="314"/>
        <end position="335"/>
    </location>
</feature>
<dbReference type="InterPro" id="IPR001584">
    <property type="entry name" value="Integrase_cat-core"/>
</dbReference>
<evidence type="ECO:0000256" key="8">
    <source>
        <dbReference type="ARBA" id="ARBA00023133"/>
    </source>
</evidence>
<keyword evidence="3 12" id="KW-0812">Transmembrane</keyword>
<evidence type="ECO:0000256" key="12">
    <source>
        <dbReference type="SAM" id="Phobius"/>
    </source>
</evidence>
<evidence type="ECO:0000256" key="9">
    <source>
        <dbReference type="ARBA" id="ARBA00023136"/>
    </source>
</evidence>
<dbReference type="GO" id="GO:0005743">
    <property type="term" value="C:mitochondrial inner membrane"/>
    <property type="evidence" value="ECO:0007669"/>
    <property type="project" value="TreeGrafter"/>
</dbReference>
<dbReference type="Proteomes" id="UP000046395">
    <property type="component" value="Unassembled WGS sequence"/>
</dbReference>
<feature type="domain" description="Integrase catalytic" evidence="13">
    <location>
        <begin position="37"/>
        <end position="200"/>
    </location>
</feature>
<dbReference type="InterPro" id="IPR036397">
    <property type="entry name" value="RNaseH_sf"/>
</dbReference>
<keyword evidence="9 12" id="KW-0472">Membrane</keyword>
<feature type="transmembrane region" description="Helical" evidence="12">
    <location>
        <begin position="432"/>
        <end position="450"/>
    </location>
</feature>
<evidence type="ECO:0000256" key="5">
    <source>
        <dbReference type="ARBA" id="ARBA00022989"/>
    </source>
</evidence>
<dbReference type="Gene3D" id="3.30.420.10">
    <property type="entry name" value="Ribonuclease H-like superfamily/Ribonuclease H"/>
    <property type="match status" value="1"/>
</dbReference>
<evidence type="ECO:0000256" key="11">
    <source>
        <dbReference type="ARBA" id="ARBA00048044"/>
    </source>
</evidence>
<evidence type="ECO:0000256" key="6">
    <source>
        <dbReference type="ARBA" id="ARBA00023002"/>
    </source>
</evidence>
<dbReference type="GO" id="GO:0015074">
    <property type="term" value="P:DNA integration"/>
    <property type="evidence" value="ECO:0007669"/>
    <property type="project" value="InterPro"/>
</dbReference>
<keyword evidence="4" id="KW-0479">Metal-binding</keyword>
<sequence>MLTRYVWPGIQSDVAQWTRQCLQCQQAKVHRHTRSPPKEFPLPHSRFAHVHVDIVGPLPTADGYKYLLTAVDRFTRWPEAWPVRDTSAQTVAETFLGNWIARFGVPLQITTDQGRQFESRLWSSLNKLLGIEHTPTSAYHPQANGMVERFHRQLKAALIARMQAAGIKWTTALPLVLLGIRTALKADIGLAPAEMVYGSSLRLPAEFLSPACPSTSADPSSFTSTLKAAMHRLQPTPPRRNSTATFCSKSLKDCTHVFIEEPGRTSSLTPHMPAPMELFARNTVQLKWTLGIWQRKCSFLGSSPRFLEPRIQKLVGSWFLGCGGLVFGTLVAGGITRLTESGLSMVDWRVIRGMKPPISETEWVQEFEKYKQFPEYKYKSSDREMSLEEFKFIWRMEYAHRMVARAAGLVFIVPAAYFWYRGFLRPSAKLPVITCASLLISQGLLGWYMVKSGLDTDKSAPRISHYRLTSHLTLAFGLYTLLLWCGFAHILPANHNYLIPGVKGLRLLTALSLGASALTGVWGGLVSGLQADLLTLQPLWKNAVENQTTIQFIHRNLAYVTFGLVIGAWLVSRRMPLAVRSRRVLHALIVTCACQVALGIATLVHQVPVSMAAAHQATFMVLLTFVTWLLSELRRMPIK</sequence>
<dbReference type="WBParaSite" id="TMUE_2000008872.1">
    <property type="protein sequence ID" value="TMUE_2000008872.1"/>
    <property type="gene ID" value="WBGene00287391"/>
</dbReference>
<dbReference type="GO" id="GO:0046872">
    <property type="term" value="F:metal ion binding"/>
    <property type="evidence" value="ECO:0007669"/>
    <property type="project" value="UniProtKB-KW"/>
</dbReference>
<evidence type="ECO:0000256" key="1">
    <source>
        <dbReference type="ARBA" id="ARBA00001970"/>
    </source>
</evidence>
<dbReference type="Pfam" id="PF17921">
    <property type="entry name" value="Integrase_H2C2"/>
    <property type="match status" value="1"/>
</dbReference>
<dbReference type="PANTHER" id="PTHR23289:SF2">
    <property type="entry name" value="CYTOCHROME C OXIDASE ASSEMBLY PROTEIN COX15 HOMOLOG"/>
    <property type="match status" value="1"/>
</dbReference>
<keyword evidence="6" id="KW-0560">Oxidoreductase</keyword>
<organism evidence="14 15">
    <name type="scientific">Trichuris muris</name>
    <name type="common">Mouse whipworm</name>
    <dbReference type="NCBI Taxonomy" id="70415"/>
    <lineage>
        <taxon>Eukaryota</taxon>
        <taxon>Metazoa</taxon>
        <taxon>Ecdysozoa</taxon>
        <taxon>Nematoda</taxon>
        <taxon>Enoplea</taxon>
        <taxon>Dorylaimia</taxon>
        <taxon>Trichinellida</taxon>
        <taxon>Trichuridae</taxon>
        <taxon>Trichuris</taxon>
    </lineage>
</organism>
<evidence type="ECO:0000256" key="7">
    <source>
        <dbReference type="ARBA" id="ARBA00023004"/>
    </source>
</evidence>
<comment type="cofactor">
    <cofactor evidence="1">
        <name>heme b</name>
        <dbReference type="ChEBI" id="CHEBI:60344"/>
    </cofactor>
</comment>
<dbReference type="SUPFAM" id="SSF53098">
    <property type="entry name" value="Ribonuclease H-like"/>
    <property type="match status" value="1"/>
</dbReference>
<dbReference type="PROSITE" id="PS50994">
    <property type="entry name" value="INTEGRASE"/>
    <property type="match status" value="1"/>
</dbReference>
<dbReference type="AlphaFoldDB" id="A0A5S6QPR7"/>
<comment type="pathway">
    <text evidence="10">Porphyrin-containing compound metabolism; heme A biosynthesis; heme A from heme O: step 1/1.</text>
</comment>
<dbReference type="Pfam" id="PF02628">
    <property type="entry name" value="COX15-CtaA"/>
    <property type="match status" value="1"/>
</dbReference>
<feature type="transmembrane region" description="Helical" evidence="12">
    <location>
        <begin position="470"/>
        <end position="493"/>
    </location>
</feature>
<evidence type="ECO:0000256" key="10">
    <source>
        <dbReference type="ARBA" id="ARBA00044501"/>
    </source>
</evidence>
<feature type="transmembrane region" description="Helical" evidence="12">
    <location>
        <begin position="549"/>
        <end position="572"/>
    </location>
</feature>
<feature type="transmembrane region" description="Helical" evidence="12">
    <location>
        <begin position="402"/>
        <end position="420"/>
    </location>
</feature>
<dbReference type="Pfam" id="PF00665">
    <property type="entry name" value="rve"/>
    <property type="match status" value="1"/>
</dbReference>
<dbReference type="GO" id="GO:0120547">
    <property type="term" value="F:heme A synthase activity"/>
    <property type="evidence" value="ECO:0007669"/>
    <property type="project" value="UniProtKB-EC"/>
</dbReference>
<evidence type="ECO:0000313" key="15">
    <source>
        <dbReference type="WBParaSite" id="TMUE_2000008872.1"/>
    </source>
</evidence>
<dbReference type="InterPro" id="IPR023754">
    <property type="entry name" value="HemeA_Synthase_type2"/>
</dbReference>
<dbReference type="InterPro" id="IPR041588">
    <property type="entry name" value="Integrase_H2C2"/>
</dbReference>
<dbReference type="FunFam" id="3.30.420.10:FF:000032">
    <property type="entry name" value="Retrovirus-related Pol polyprotein from transposon 297-like Protein"/>
    <property type="match status" value="1"/>
</dbReference>
<evidence type="ECO:0000256" key="3">
    <source>
        <dbReference type="ARBA" id="ARBA00022692"/>
    </source>
</evidence>
<dbReference type="InterPro" id="IPR012337">
    <property type="entry name" value="RNaseH-like_sf"/>
</dbReference>